<name>A0A0E9PAA1_ANGAN</name>
<reference evidence="1" key="1">
    <citation type="submission" date="2014-11" db="EMBL/GenBank/DDBJ databases">
        <authorList>
            <person name="Amaro Gonzalez C."/>
        </authorList>
    </citation>
    <scope>NUCLEOTIDE SEQUENCE</scope>
</reference>
<sequence length="9" mass="1011">MCLCGIFPQ</sequence>
<reference evidence="1" key="2">
    <citation type="journal article" date="2015" name="Fish Shellfish Immunol.">
        <title>Early steps in the European eel (Anguilla anguilla)-Vibrio vulnificus interaction in the gills: Role of the RtxA13 toxin.</title>
        <authorList>
            <person name="Callol A."/>
            <person name="Pajuelo D."/>
            <person name="Ebbesson L."/>
            <person name="Teles M."/>
            <person name="MacKenzie S."/>
            <person name="Amaro C."/>
        </authorList>
    </citation>
    <scope>NUCLEOTIDE SEQUENCE</scope>
</reference>
<proteinExistence type="predicted"/>
<protein>
    <submittedName>
        <fullName evidence="1">Uncharacterized protein</fullName>
    </submittedName>
</protein>
<organism evidence="1">
    <name type="scientific">Anguilla anguilla</name>
    <name type="common">European freshwater eel</name>
    <name type="synonym">Muraena anguilla</name>
    <dbReference type="NCBI Taxonomy" id="7936"/>
    <lineage>
        <taxon>Eukaryota</taxon>
        <taxon>Metazoa</taxon>
        <taxon>Chordata</taxon>
        <taxon>Craniata</taxon>
        <taxon>Vertebrata</taxon>
        <taxon>Euteleostomi</taxon>
        <taxon>Actinopterygii</taxon>
        <taxon>Neopterygii</taxon>
        <taxon>Teleostei</taxon>
        <taxon>Anguilliformes</taxon>
        <taxon>Anguillidae</taxon>
        <taxon>Anguilla</taxon>
    </lineage>
</organism>
<accession>A0A0E9PAA1</accession>
<dbReference type="EMBL" id="GBXM01107829">
    <property type="protein sequence ID" value="JAH00748.1"/>
    <property type="molecule type" value="Transcribed_RNA"/>
</dbReference>
<evidence type="ECO:0000313" key="1">
    <source>
        <dbReference type="EMBL" id="JAH00748.1"/>
    </source>
</evidence>